<dbReference type="AlphaFoldDB" id="A0AAN8J3N2"/>
<comment type="caution">
    <text evidence="1">The sequence shown here is derived from an EMBL/GenBank/DDBJ whole genome shotgun (WGS) entry which is preliminary data.</text>
</comment>
<evidence type="ECO:0000313" key="2">
    <source>
        <dbReference type="Proteomes" id="UP001331761"/>
    </source>
</evidence>
<protein>
    <recommendedName>
        <fullName evidence="3">VWFA domain-containing protein</fullName>
    </recommendedName>
</protein>
<evidence type="ECO:0000313" key="1">
    <source>
        <dbReference type="EMBL" id="KAK5986329.1"/>
    </source>
</evidence>
<dbReference type="SUPFAM" id="SSF53300">
    <property type="entry name" value="vWA-like"/>
    <property type="match status" value="1"/>
</dbReference>
<accession>A0AAN8J3N2</accession>
<dbReference type="Gene3D" id="3.40.50.410">
    <property type="entry name" value="von Willebrand factor, type A domain"/>
    <property type="match status" value="1"/>
</dbReference>
<gene>
    <name evidence="1" type="ORF">GCK32_010759</name>
</gene>
<evidence type="ECO:0008006" key="3">
    <source>
        <dbReference type="Google" id="ProtNLM"/>
    </source>
</evidence>
<name>A0AAN8J3N2_TRICO</name>
<dbReference type="EMBL" id="WIXE01000704">
    <property type="protein sequence ID" value="KAK5986329.1"/>
    <property type="molecule type" value="Genomic_DNA"/>
</dbReference>
<dbReference type="InterPro" id="IPR036465">
    <property type="entry name" value="vWFA_dom_sf"/>
</dbReference>
<reference evidence="1 2" key="1">
    <citation type="submission" date="2019-10" db="EMBL/GenBank/DDBJ databases">
        <title>Assembly and Annotation for the nematode Trichostrongylus colubriformis.</title>
        <authorList>
            <person name="Martin J."/>
        </authorList>
    </citation>
    <scope>NUCLEOTIDE SEQUENCE [LARGE SCALE GENOMIC DNA]</scope>
    <source>
        <strain evidence="1">G859</strain>
        <tissue evidence="1">Whole worm</tissue>
    </source>
</reference>
<sequence>MRLCLSPFQFGVGKMNRTTSCTVELHINTRNGMAMEVCRAVSPYSLLSAKDGYPTRCVYDKTFYCDAYEEEFLGYCFTVKESKKEYSRRACGKKYKLHTVEDRKEIKWITAFFSETHPEVWIGNMGNNAKFLRPIEERRLRFHDYKMNPRKSPVKLRLQKGGLDGIKIGTAIYGDKRELVPYLCSRQAGLYFETMKEGDKQQGTLLEELKLPHQFVIEKDGYRRPYMYFGTVHAVEGTEFDAKVTDLNKFCDILPDGYAVSQEDFESEAEFRKVVRNFSLIVPVRVPARRDPRNTNKANTDCKPEKDLRPYAKSFYHAREDGKAVEVPYEFWTKGYPKNMCADKARTTVVLGKDGYLDVPAIARLPVICAFGTSLRTPTLDRRTSDKFEEIISDSANVMILAFMEKVINSVDRVRSGAIILSHRPVINLHFGEHSSHALREWMNQNRNYLHGTTKVAYSLHLARNAFAGEHASQKFVILLSDGGRDTGNCKEVCAAPQPGPIFPVPPPPIFGPQVIGPFVTGISVISTPTRTSVHHFGPSGSIVLPAPIIPPPPIIPFPSFPTFPGFPGGCTNKHFPCDQDMLRFDQKEEARQVRLAGIRIIYVVVGVEHSTFERHLKGKVHDMAGGSHNVIFAGGFDKLDKDILRSTVETVCNRIQ</sequence>
<proteinExistence type="predicted"/>
<organism evidence="1 2">
    <name type="scientific">Trichostrongylus colubriformis</name>
    <name type="common">Black scour worm</name>
    <dbReference type="NCBI Taxonomy" id="6319"/>
    <lineage>
        <taxon>Eukaryota</taxon>
        <taxon>Metazoa</taxon>
        <taxon>Ecdysozoa</taxon>
        <taxon>Nematoda</taxon>
        <taxon>Chromadorea</taxon>
        <taxon>Rhabditida</taxon>
        <taxon>Rhabditina</taxon>
        <taxon>Rhabditomorpha</taxon>
        <taxon>Strongyloidea</taxon>
        <taxon>Trichostrongylidae</taxon>
        <taxon>Trichostrongylus</taxon>
    </lineage>
</organism>
<dbReference type="Proteomes" id="UP001331761">
    <property type="component" value="Unassembled WGS sequence"/>
</dbReference>
<keyword evidence="2" id="KW-1185">Reference proteome</keyword>